<evidence type="ECO:0000313" key="2">
    <source>
        <dbReference type="Proteomes" id="UP000827976"/>
    </source>
</evidence>
<sequence>MVALTKMMKNKKFLSKKSTRFVNVTKKKKKKEKHTLICNKPEKMKSVINEDIVTEILLRLPTKSIFKFKCVSKTWLKIITDPWFVNAFKSFNTALLPVLQGVFHVKHYHYLAFDPVNSHLNSPPILMNHLHLDLKGLSISSITSSNGFLLLCATDGRKIVYNPVTRRRLIIPKMKGNQEWYHALGLIHIENDNHVKAVFAYKLATDDIQMKFEIVNLELGFETLDRDALPEQWREMLIQWQCMTKDIEFRVYCSKKNEWNCERLVSKFPNYVCFNPEQMAGVSIGGNLYWVTLDGTVLNYDSECQTARLIGAPTKAAGPHTWTLSPKSLHCSASGILVYCAYHMMMRELWMWEFNDQKTWVEKGRVKLVHPVNKLLYVCHEQQAVLFQTCGKVKRYVISEDKCEQICAYLIVSGNQATPYVMSPWPAALNGDEACHSSSSSTSENNKNDGSKDLQCCETKFNPQPLAYLGRVPPFIRCGGDRLFINYVHY</sequence>
<comment type="caution">
    <text evidence="1">The sequence shown here is derived from an EMBL/GenBank/DDBJ whole genome shotgun (WGS) entry which is preliminary data.</text>
</comment>
<proteinExistence type="predicted"/>
<evidence type="ECO:0000313" key="1">
    <source>
        <dbReference type="EMBL" id="KAH7688150.1"/>
    </source>
</evidence>
<gene>
    <name evidence="1" type="ORF">IHE45_03G013400</name>
</gene>
<keyword evidence="2" id="KW-1185">Reference proteome</keyword>
<dbReference type="Proteomes" id="UP000827976">
    <property type="component" value="Chromosome 3"/>
</dbReference>
<organism evidence="1 2">
    <name type="scientific">Dioscorea alata</name>
    <name type="common">Purple yam</name>
    <dbReference type="NCBI Taxonomy" id="55571"/>
    <lineage>
        <taxon>Eukaryota</taxon>
        <taxon>Viridiplantae</taxon>
        <taxon>Streptophyta</taxon>
        <taxon>Embryophyta</taxon>
        <taxon>Tracheophyta</taxon>
        <taxon>Spermatophyta</taxon>
        <taxon>Magnoliopsida</taxon>
        <taxon>Liliopsida</taxon>
        <taxon>Dioscoreales</taxon>
        <taxon>Dioscoreaceae</taxon>
        <taxon>Dioscorea</taxon>
    </lineage>
</organism>
<name>A0ACB7WJI7_DIOAL</name>
<accession>A0ACB7WJI7</accession>
<protein>
    <submittedName>
        <fullName evidence="1">F-box domain-containing protein</fullName>
    </submittedName>
</protein>
<reference evidence="2" key="1">
    <citation type="journal article" date="2022" name="Nat. Commun.">
        <title>Chromosome evolution and the genetic basis of agronomically important traits in greater yam.</title>
        <authorList>
            <person name="Bredeson J.V."/>
            <person name="Lyons J.B."/>
            <person name="Oniyinde I.O."/>
            <person name="Okereke N.R."/>
            <person name="Kolade O."/>
            <person name="Nnabue I."/>
            <person name="Nwadili C.O."/>
            <person name="Hribova E."/>
            <person name="Parker M."/>
            <person name="Nwogha J."/>
            <person name="Shu S."/>
            <person name="Carlson J."/>
            <person name="Kariba R."/>
            <person name="Muthemba S."/>
            <person name="Knop K."/>
            <person name="Barton G.J."/>
            <person name="Sherwood A.V."/>
            <person name="Lopez-Montes A."/>
            <person name="Asiedu R."/>
            <person name="Jamnadass R."/>
            <person name="Muchugi A."/>
            <person name="Goodstein D."/>
            <person name="Egesi C.N."/>
            <person name="Featherston J."/>
            <person name="Asfaw A."/>
            <person name="Simpson G.G."/>
            <person name="Dolezel J."/>
            <person name="Hendre P.S."/>
            <person name="Van Deynze A."/>
            <person name="Kumar P.L."/>
            <person name="Obidiegwu J.E."/>
            <person name="Bhattacharjee R."/>
            <person name="Rokhsar D.S."/>
        </authorList>
    </citation>
    <scope>NUCLEOTIDE SEQUENCE [LARGE SCALE GENOMIC DNA]</scope>
    <source>
        <strain evidence="2">cv. TDa95/00328</strain>
    </source>
</reference>
<dbReference type="EMBL" id="CM037013">
    <property type="protein sequence ID" value="KAH7688150.1"/>
    <property type="molecule type" value="Genomic_DNA"/>
</dbReference>